<dbReference type="EC" id="3.4.11.4" evidence="8"/>
<organism evidence="8 9">
    <name type="scientific">Sporomusa ovata</name>
    <dbReference type="NCBI Taxonomy" id="2378"/>
    <lineage>
        <taxon>Bacteria</taxon>
        <taxon>Bacillati</taxon>
        <taxon>Bacillota</taxon>
        <taxon>Negativicutes</taxon>
        <taxon>Selenomonadales</taxon>
        <taxon>Sporomusaceae</taxon>
        <taxon>Sporomusa</taxon>
    </lineage>
</organism>
<comment type="cofactor">
    <cofactor evidence="6">
        <name>a divalent metal cation</name>
        <dbReference type="ChEBI" id="CHEBI:60240"/>
    </cofactor>
    <text evidence="6">Binds 2 divalent metal cations per subunit.</text>
</comment>
<dbReference type="SUPFAM" id="SSF53187">
    <property type="entry name" value="Zn-dependent exopeptidases"/>
    <property type="match status" value="1"/>
</dbReference>
<dbReference type="InterPro" id="IPR010162">
    <property type="entry name" value="PepT-like"/>
</dbReference>
<dbReference type="AlphaFoldDB" id="A0A0U1L0H2"/>
<dbReference type="GO" id="GO:0045148">
    <property type="term" value="F:tripeptide aminopeptidase activity"/>
    <property type="evidence" value="ECO:0007669"/>
    <property type="project" value="UniProtKB-EC"/>
</dbReference>
<reference evidence="9" key="1">
    <citation type="submission" date="2015-03" db="EMBL/GenBank/DDBJ databases">
        <authorList>
            <person name="Nijsse Bart"/>
        </authorList>
    </citation>
    <scope>NUCLEOTIDE SEQUENCE [LARGE SCALE GENOMIC DNA]</scope>
</reference>
<keyword evidence="8" id="KW-0031">Aminopeptidase</keyword>
<dbReference type="EMBL" id="CTRP01000012">
    <property type="protein sequence ID" value="CQR73170.1"/>
    <property type="molecule type" value="Genomic_DNA"/>
</dbReference>
<protein>
    <submittedName>
        <fullName evidence="8">Peptidase T</fullName>
        <ecNumber evidence="8">3.4.11.4</ecNumber>
    </submittedName>
</protein>
<dbReference type="Pfam" id="PF01546">
    <property type="entry name" value="Peptidase_M20"/>
    <property type="match status" value="1"/>
</dbReference>
<dbReference type="SUPFAM" id="SSF55031">
    <property type="entry name" value="Bacterial exopeptidase dimerisation domain"/>
    <property type="match status" value="1"/>
</dbReference>
<evidence type="ECO:0000313" key="8">
    <source>
        <dbReference type="EMBL" id="CQR73170.1"/>
    </source>
</evidence>
<sequence>MISRKRILDEFYELVRIACPTRAERQVADVIKKKLADLPMEVAEDDTGSKIGGNCGNVLAFLTGTVAGAPSLLFTAHLDCVEPCGNIQPVLKNGIITSTGDTILGSDDKAGVVAILEALRVIKEQNIPHGNIQIIFTVAEEGGLKGSKSIDPALLQADFGYALDSGGAPGEIVTMAPGQNRLEINIYGKKAHAGVAPEEGVNAVILAGKALAKINDGRIDSETTANIGTIQGGSATNIVPDKVVILAEARSRNMEKLAAQTKHMCQVFEETVKAAGGKAEVNVTKEYDAYVLPETTPVVQLVCQAAESIGLKPVIKATGGGSDANYFNSYGIPTAVLGIGMSKVHTTEEFIKEEDLYTISELALAIIKAAGQVEL</sequence>
<evidence type="ECO:0000256" key="3">
    <source>
        <dbReference type="ARBA" id="ARBA00022801"/>
    </source>
</evidence>
<gene>
    <name evidence="8" type="ORF">SpAn4DRAFT_2402</name>
</gene>
<dbReference type="Gene3D" id="3.30.70.360">
    <property type="match status" value="1"/>
</dbReference>
<keyword evidence="3 8" id="KW-0378">Hydrolase</keyword>
<dbReference type="Gene3D" id="3.40.630.10">
    <property type="entry name" value="Zn peptidases"/>
    <property type="match status" value="1"/>
</dbReference>
<dbReference type="RefSeq" id="WP_021167979.1">
    <property type="nucleotide sequence ID" value="NZ_CTRP01000012.1"/>
</dbReference>
<comment type="cofactor">
    <cofactor evidence="1">
        <name>Zn(2+)</name>
        <dbReference type="ChEBI" id="CHEBI:29105"/>
    </cofactor>
</comment>
<dbReference type="InterPro" id="IPR002933">
    <property type="entry name" value="Peptidase_M20"/>
</dbReference>
<dbReference type="PANTHER" id="PTHR42994:SF2">
    <property type="entry name" value="PEPTIDASE"/>
    <property type="match status" value="1"/>
</dbReference>
<evidence type="ECO:0000259" key="7">
    <source>
        <dbReference type="Pfam" id="PF07687"/>
    </source>
</evidence>
<dbReference type="InterPro" id="IPR011650">
    <property type="entry name" value="Peptidase_M20_dimer"/>
</dbReference>
<dbReference type="Pfam" id="PF07687">
    <property type="entry name" value="M20_dimer"/>
    <property type="match status" value="1"/>
</dbReference>
<evidence type="ECO:0000256" key="4">
    <source>
        <dbReference type="ARBA" id="ARBA00022833"/>
    </source>
</evidence>
<dbReference type="NCBIfam" id="TIGR01883">
    <property type="entry name" value="PepT-like"/>
    <property type="match status" value="1"/>
</dbReference>
<dbReference type="PANTHER" id="PTHR42994">
    <property type="entry name" value="PEPTIDASE T"/>
    <property type="match status" value="1"/>
</dbReference>
<keyword evidence="9" id="KW-1185">Reference proteome</keyword>
<accession>A0A0U1L0H2</accession>
<feature type="binding site" evidence="6">
    <location>
        <position position="345"/>
    </location>
    <ligand>
        <name>Zn(2+)</name>
        <dbReference type="ChEBI" id="CHEBI:29105"/>
        <label>2</label>
    </ligand>
</feature>
<dbReference type="InterPro" id="IPR008007">
    <property type="entry name" value="Peptidase_M42"/>
</dbReference>
<dbReference type="InterPro" id="IPR036264">
    <property type="entry name" value="Bact_exopeptidase_dim_dom"/>
</dbReference>
<proteinExistence type="inferred from homology"/>
<dbReference type="PIRSF" id="PIRSF001123">
    <property type="entry name" value="PepA_GA"/>
    <property type="match status" value="1"/>
</dbReference>
<name>A0A0U1L0H2_9FIRM</name>
<evidence type="ECO:0000256" key="1">
    <source>
        <dbReference type="ARBA" id="ARBA00001947"/>
    </source>
</evidence>
<evidence type="ECO:0000256" key="2">
    <source>
        <dbReference type="ARBA" id="ARBA00022723"/>
    </source>
</evidence>
<evidence type="ECO:0000256" key="5">
    <source>
        <dbReference type="PIRNR" id="PIRNR001123"/>
    </source>
</evidence>
<dbReference type="GO" id="GO:0046872">
    <property type="term" value="F:metal ion binding"/>
    <property type="evidence" value="ECO:0007669"/>
    <property type="project" value="UniProtKB-UniRule"/>
</dbReference>
<keyword evidence="2 6" id="KW-0479">Metal-binding</keyword>
<evidence type="ECO:0000313" key="9">
    <source>
        <dbReference type="Proteomes" id="UP000049855"/>
    </source>
</evidence>
<dbReference type="Proteomes" id="UP000049855">
    <property type="component" value="Unassembled WGS sequence"/>
</dbReference>
<feature type="domain" description="Peptidase M20 dimerisation" evidence="7">
    <location>
        <begin position="180"/>
        <end position="270"/>
    </location>
</feature>
<keyword evidence="8" id="KW-0645">Protease</keyword>
<evidence type="ECO:0000256" key="6">
    <source>
        <dbReference type="PIRSR" id="PIRSR001123-2"/>
    </source>
</evidence>
<comment type="similarity">
    <text evidence="5">Belongs to the peptidase M42 family.</text>
</comment>
<keyword evidence="4" id="KW-0862">Zinc</keyword>